<dbReference type="Proteomes" id="UP001189429">
    <property type="component" value="Unassembled WGS sequence"/>
</dbReference>
<feature type="region of interest" description="Disordered" evidence="1">
    <location>
        <begin position="66"/>
        <end position="133"/>
    </location>
</feature>
<evidence type="ECO:0000313" key="3">
    <source>
        <dbReference type="Proteomes" id="UP001189429"/>
    </source>
</evidence>
<evidence type="ECO:0000256" key="1">
    <source>
        <dbReference type="SAM" id="MobiDB-lite"/>
    </source>
</evidence>
<accession>A0ABN9X6J9</accession>
<name>A0ABN9X6J9_9DINO</name>
<sequence length="204" mass="21953">MCGALATGLQSARGRFAETRHEKSDAAVTIYSDAVAFLFQPFGAPRPCPRPATLLRLGLARYTTTSARVGPEQTEARIGSRRPADASAARRDLQPDAPRRRRRMADAPATRRDPPAGSVSAQPGRPEASTCSPRCRCRRAERAPAPVCAGGGPLSLQLSGRRGHAGWRCLPVGPLVDTLAATGRWRVFLARTVLGCQEDLRFNL</sequence>
<dbReference type="EMBL" id="CAUYUJ010019770">
    <property type="protein sequence ID" value="CAK0893591.1"/>
    <property type="molecule type" value="Genomic_DNA"/>
</dbReference>
<organism evidence="2 3">
    <name type="scientific">Prorocentrum cordatum</name>
    <dbReference type="NCBI Taxonomy" id="2364126"/>
    <lineage>
        <taxon>Eukaryota</taxon>
        <taxon>Sar</taxon>
        <taxon>Alveolata</taxon>
        <taxon>Dinophyceae</taxon>
        <taxon>Prorocentrales</taxon>
        <taxon>Prorocentraceae</taxon>
        <taxon>Prorocentrum</taxon>
    </lineage>
</organism>
<keyword evidence="3" id="KW-1185">Reference proteome</keyword>
<reference evidence="2" key="1">
    <citation type="submission" date="2023-10" db="EMBL/GenBank/DDBJ databases">
        <authorList>
            <person name="Chen Y."/>
            <person name="Shah S."/>
            <person name="Dougan E. K."/>
            <person name="Thang M."/>
            <person name="Chan C."/>
        </authorList>
    </citation>
    <scope>NUCLEOTIDE SEQUENCE [LARGE SCALE GENOMIC DNA]</scope>
</reference>
<evidence type="ECO:0000313" key="2">
    <source>
        <dbReference type="EMBL" id="CAK0893591.1"/>
    </source>
</evidence>
<comment type="caution">
    <text evidence="2">The sequence shown here is derived from an EMBL/GenBank/DDBJ whole genome shotgun (WGS) entry which is preliminary data.</text>
</comment>
<proteinExistence type="predicted"/>
<gene>
    <name evidence="2" type="ORF">PCOR1329_LOCUS72862</name>
</gene>
<protein>
    <submittedName>
        <fullName evidence="2">Uncharacterized protein</fullName>
    </submittedName>
</protein>
<feature type="compositionally biased region" description="Basic and acidic residues" evidence="1">
    <location>
        <begin position="82"/>
        <end position="98"/>
    </location>
</feature>